<dbReference type="Proteomes" id="UP001177260">
    <property type="component" value="Unassembled WGS sequence"/>
</dbReference>
<evidence type="ECO:0000313" key="2">
    <source>
        <dbReference type="Proteomes" id="UP001177260"/>
    </source>
</evidence>
<evidence type="ECO:0000313" key="1">
    <source>
        <dbReference type="EMBL" id="KAK1140805.1"/>
    </source>
</evidence>
<protein>
    <submittedName>
        <fullName evidence="1">Uncharacterized protein</fullName>
    </submittedName>
</protein>
<keyword evidence="2" id="KW-1185">Reference proteome</keyword>
<name>A0ACC3ASL5_9EURO</name>
<comment type="caution">
    <text evidence="1">The sequence shown here is derived from an EMBL/GenBank/DDBJ whole genome shotgun (WGS) entry which is preliminary data.</text>
</comment>
<proteinExistence type="predicted"/>
<gene>
    <name evidence="1" type="ORF">N8T08_009801</name>
</gene>
<organism evidence="1 2">
    <name type="scientific">Aspergillus melleus</name>
    <dbReference type="NCBI Taxonomy" id="138277"/>
    <lineage>
        <taxon>Eukaryota</taxon>
        <taxon>Fungi</taxon>
        <taxon>Dikarya</taxon>
        <taxon>Ascomycota</taxon>
        <taxon>Pezizomycotina</taxon>
        <taxon>Eurotiomycetes</taxon>
        <taxon>Eurotiomycetidae</taxon>
        <taxon>Eurotiales</taxon>
        <taxon>Aspergillaceae</taxon>
        <taxon>Aspergillus</taxon>
        <taxon>Aspergillus subgen. Circumdati</taxon>
    </lineage>
</organism>
<accession>A0ACC3ASL5</accession>
<dbReference type="EMBL" id="JAOPJF010000074">
    <property type="protein sequence ID" value="KAK1140805.1"/>
    <property type="molecule type" value="Genomic_DNA"/>
</dbReference>
<reference evidence="1 2" key="1">
    <citation type="journal article" date="2023" name="ACS Omega">
        <title>Identification of the Neoaspergillic Acid Biosynthesis Gene Cluster by Establishing an In Vitro CRISPR-Ribonucleoprotein Genetic System in Aspergillus melleus.</title>
        <authorList>
            <person name="Yuan B."/>
            <person name="Grau M.F."/>
            <person name="Murata R.M."/>
            <person name="Torok T."/>
            <person name="Venkateswaran K."/>
            <person name="Stajich J.E."/>
            <person name="Wang C.C.C."/>
        </authorList>
    </citation>
    <scope>NUCLEOTIDE SEQUENCE [LARGE SCALE GENOMIC DNA]</scope>
    <source>
        <strain evidence="1 2">IMV 1140</strain>
    </source>
</reference>
<sequence>MRTAFIFATLATTLVALNPQADGEANTNSPENPSLHVPQRASSPMVRVGEDSNKPETGVSHGANTPETKPAAGKDTTTHVDNSDERPEVVMDTKNPSSEDSDSDKDKKKDAEKDADKNKHAAEEKDAAEEESLSQIVNKYLPNIGHLLFPETSSSSAVPSPTMGAAAAASASGKLFHFDDASADQQSGGKKRAVAPQATPAPAVTENVQINGDEAVVYRTVTRTETDCACASSVNGVLAEETGASVVAAPLPVHSSNAVVATEGAESMPMPNAVDPLAATPTAATPVHADLTEPSAHGVRTEMTSGSVLVHSVSTPAIRSMTRTVVASTTPTAGASHSAFVGEVASSSEATMPTGVDPQQNSKDDQLFTGGAAWTGPREMVVMGVTGFLAVMLML</sequence>